<organism evidence="2">
    <name type="scientific">Tanacetum cinerariifolium</name>
    <name type="common">Dalmatian daisy</name>
    <name type="synonym">Chrysanthemum cinerariifolium</name>
    <dbReference type="NCBI Taxonomy" id="118510"/>
    <lineage>
        <taxon>Eukaryota</taxon>
        <taxon>Viridiplantae</taxon>
        <taxon>Streptophyta</taxon>
        <taxon>Embryophyta</taxon>
        <taxon>Tracheophyta</taxon>
        <taxon>Spermatophyta</taxon>
        <taxon>Magnoliopsida</taxon>
        <taxon>eudicotyledons</taxon>
        <taxon>Gunneridae</taxon>
        <taxon>Pentapetalae</taxon>
        <taxon>asterids</taxon>
        <taxon>campanulids</taxon>
        <taxon>Asterales</taxon>
        <taxon>Asteraceae</taxon>
        <taxon>Asteroideae</taxon>
        <taxon>Anthemideae</taxon>
        <taxon>Anthemidinae</taxon>
        <taxon>Tanacetum</taxon>
    </lineage>
</organism>
<dbReference type="InterPro" id="IPR057670">
    <property type="entry name" value="SH3_retrovirus"/>
</dbReference>
<dbReference type="AlphaFoldDB" id="A0A6L2KL27"/>
<dbReference type="PANTHER" id="PTHR33067:SF9">
    <property type="entry name" value="RNA-DIRECTED DNA POLYMERASE"/>
    <property type="match status" value="1"/>
</dbReference>
<dbReference type="Pfam" id="PF25597">
    <property type="entry name" value="SH3_retrovirus"/>
    <property type="match status" value="1"/>
</dbReference>
<protein>
    <submittedName>
        <fullName evidence="2">Retrovirus-related Pol polyprotein from transposon TNT 1-94</fullName>
    </submittedName>
</protein>
<dbReference type="Gene3D" id="2.40.70.10">
    <property type="entry name" value="Acid Proteases"/>
    <property type="match status" value="1"/>
</dbReference>
<reference evidence="2" key="1">
    <citation type="journal article" date="2019" name="Sci. Rep.">
        <title>Draft genome of Tanacetum cinerariifolium, the natural source of mosquito coil.</title>
        <authorList>
            <person name="Yamashiro T."/>
            <person name="Shiraishi A."/>
            <person name="Satake H."/>
            <person name="Nakayama K."/>
        </authorList>
    </citation>
    <scope>NUCLEOTIDE SEQUENCE</scope>
</reference>
<dbReference type="InterPro" id="IPR021109">
    <property type="entry name" value="Peptidase_aspartic_dom_sf"/>
</dbReference>
<gene>
    <name evidence="2" type="ORF">Tci_022024</name>
</gene>
<evidence type="ECO:0000259" key="1">
    <source>
        <dbReference type="Pfam" id="PF25597"/>
    </source>
</evidence>
<sequence length="518" mass="58632">MTVKYPKGIAKNVLVRIGKFIFPVDFVIIDMPKDIKVPLILERPFLSTTRAKIDVYKRKITLRVGEEKVVVTSIEPASSLIKRVCMLSLRERTELDLEARLMGETLKLNRSLDPFFEDYIELNDLNEPIELRRNQGDNLMPTIKEGEVFKTRDNELDTRINDYPSYCDYDKKIHIDCAHNLKFSCMIGFEFTHANFFPLLYVNVMSKKFHNSIMKGKMKYKGNNVVGALMNIPIFVETFSVVTNFVVLENMDAYHDEGMGDVIVGKPFLREVRIKAKRFGGTITLYKDDRSVTKWCDHIQADDIKVSIPGVERPWLSEAEGFILPNHDTDESSVYSTPLPSLKKLDGVELISGSKTIKSILKSKSTFKAEAFKGVIINEPSSAPARDHLAKFNENADDGYFLGYSLVSKAFKVFNTKRQKTKETYHITFDKSLDAIKFTKPSVDNINIAESNPPDEYLHPYKPSQRKGTSGACQLLGGKLVCWSAKKQQSVAMSSAEAEYVPAAGCCGNILWIKKSTH</sequence>
<feature type="domain" description="Retroviral polymerase SH3-like" evidence="1">
    <location>
        <begin position="387"/>
        <end position="432"/>
    </location>
</feature>
<proteinExistence type="predicted"/>
<evidence type="ECO:0000313" key="2">
    <source>
        <dbReference type="EMBL" id="GEU50046.1"/>
    </source>
</evidence>
<name>A0A6L2KL27_TANCI</name>
<accession>A0A6L2KL27</accession>
<dbReference type="PANTHER" id="PTHR33067">
    <property type="entry name" value="RNA-DIRECTED DNA POLYMERASE-RELATED"/>
    <property type="match status" value="1"/>
</dbReference>
<comment type="caution">
    <text evidence="2">The sequence shown here is derived from an EMBL/GenBank/DDBJ whole genome shotgun (WGS) entry which is preliminary data.</text>
</comment>
<dbReference type="EMBL" id="BKCJ010002657">
    <property type="protein sequence ID" value="GEU50046.1"/>
    <property type="molecule type" value="Genomic_DNA"/>
</dbReference>